<organism evidence="1 2">
    <name type="scientific">Algibacter luteus</name>
    <dbReference type="NCBI Taxonomy" id="1178825"/>
    <lineage>
        <taxon>Bacteria</taxon>
        <taxon>Pseudomonadati</taxon>
        <taxon>Bacteroidota</taxon>
        <taxon>Flavobacteriia</taxon>
        <taxon>Flavobacteriales</taxon>
        <taxon>Flavobacteriaceae</taxon>
        <taxon>Algibacter</taxon>
    </lineage>
</organism>
<dbReference type="EMBL" id="FQYK01000002">
    <property type="protein sequence ID" value="SHI59553.1"/>
    <property type="molecule type" value="Genomic_DNA"/>
</dbReference>
<dbReference type="Proteomes" id="UP000184396">
    <property type="component" value="Unassembled WGS sequence"/>
</dbReference>
<evidence type="ECO:0000313" key="1">
    <source>
        <dbReference type="EMBL" id="SHI59553.1"/>
    </source>
</evidence>
<accession>A0A1M6CF60</accession>
<keyword evidence="2" id="KW-1185">Reference proteome</keyword>
<proteinExistence type="predicted"/>
<name>A0A1M6CF60_9FLAO</name>
<sequence length="32" mass="3896">MAYDANLVGIDYEYMSIVRLKQKLFPFLYKHK</sequence>
<evidence type="ECO:0000313" key="2">
    <source>
        <dbReference type="Proteomes" id="UP000184396"/>
    </source>
</evidence>
<reference evidence="1 2" key="1">
    <citation type="submission" date="2016-11" db="EMBL/GenBank/DDBJ databases">
        <authorList>
            <person name="Jaros S."/>
            <person name="Januszkiewicz K."/>
            <person name="Wedrychowicz H."/>
        </authorList>
    </citation>
    <scope>NUCLEOTIDE SEQUENCE [LARGE SCALE GENOMIC DNA]</scope>
    <source>
        <strain evidence="1 2">CGMCC 1.12213</strain>
    </source>
</reference>
<dbReference type="AlphaFoldDB" id="A0A1M6CF60"/>
<protein>
    <submittedName>
        <fullName evidence="1">Uncharacterized protein</fullName>
    </submittedName>
</protein>
<gene>
    <name evidence="1" type="ORF">SAMN05216261_1219</name>
</gene>